<comment type="caution">
    <text evidence="3">The sequence shown here is derived from an EMBL/GenBank/DDBJ whole genome shotgun (WGS) entry which is preliminary data.</text>
</comment>
<accession>A0ABW5YA62</accession>
<sequence>MKTFLRIAILLICFNFLANNLFAQADEKAFYGIWELDQSAYYGKQEPPVHYTKEFDPNHTFINRQTKDSKTFTSHLGKYQVNNDGTYTERASYVKEGMSFVFKDKDVIIRYQFSDDKKMLTLSFTVANGASFTEHWRKTNEMMVIFTTKSLSRYWSEFLASI</sequence>
<evidence type="ECO:0000256" key="1">
    <source>
        <dbReference type="SAM" id="SignalP"/>
    </source>
</evidence>
<dbReference type="InterPro" id="IPR027991">
    <property type="entry name" value="DUF4488"/>
</dbReference>
<dbReference type="EMBL" id="JBHUPD010000001">
    <property type="protein sequence ID" value="MFD2872217.1"/>
    <property type="molecule type" value="Genomic_DNA"/>
</dbReference>
<feature type="signal peptide" evidence="1">
    <location>
        <begin position="1"/>
        <end position="25"/>
    </location>
</feature>
<evidence type="ECO:0000259" key="2">
    <source>
        <dbReference type="Pfam" id="PF14869"/>
    </source>
</evidence>
<evidence type="ECO:0000313" key="4">
    <source>
        <dbReference type="Proteomes" id="UP001597557"/>
    </source>
</evidence>
<reference evidence="4" key="1">
    <citation type="journal article" date="2019" name="Int. J. Syst. Evol. Microbiol.">
        <title>The Global Catalogue of Microorganisms (GCM) 10K type strain sequencing project: providing services to taxonomists for standard genome sequencing and annotation.</title>
        <authorList>
            <consortium name="The Broad Institute Genomics Platform"/>
            <consortium name="The Broad Institute Genome Sequencing Center for Infectious Disease"/>
            <person name="Wu L."/>
            <person name="Ma J."/>
        </authorList>
    </citation>
    <scope>NUCLEOTIDE SEQUENCE [LARGE SCALE GENOMIC DNA]</scope>
    <source>
        <strain evidence="4">KCTC 22437</strain>
    </source>
</reference>
<dbReference type="Pfam" id="PF14869">
    <property type="entry name" value="DUF4488"/>
    <property type="match status" value="1"/>
</dbReference>
<name>A0ABW5YA62_9SPHI</name>
<dbReference type="RefSeq" id="WP_377183647.1">
    <property type="nucleotide sequence ID" value="NZ_JBHUPD010000001.1"/>
</dbReference>
<feature type="chain" id="PRO_5046715981" evidence="1">
    <location>
        <begin position="26"/>
        <end position="162"/>
    </location>
</feature>
<evidence type="ECO:0000313" key="3">
    <source>
        <dbReference type="EMBL" id="MFD2872217.1"/>
    </source>
</evidence>
<protein>
    <submittedName>
        <fullName evidence="3">DUF4488 domain-containing protein</fullName>
    </submittedName>
</protein>
<dbReference type="Gene3D" id="2.40.128.490">
    <property type="entry name" value="Uncharacterised protein PF14869, DUF4488"/>
    <property type="match status" value="1"/>
</dbReference>
<feature type="domain" description="DUF4488" evidence="2">
    <location>
        <begin position="32"/>
        <end position="139"/>
    </location>
</feature>
<keyword evidence="1" id="KW-0732">Signal</keyword>
<gene>
    <name evidence="3" type="ORF">ACFS5N_07055</name>
</gene>
<keyword evidence="4" id="KW-1185">Reference proteome</keyword>
<dbReference type="Proteomes" id="UP001597557">
    <property type="component" value="Unassembled WGS sequence"/>
</dbReference>
<organism evidence="3 4">
    <name type="scientific">Mucilaginibacter ximonensis</name>
    <dbReference type="NCBI Taxonomy" id="538021"/>
    <lineage>
        <taxon>Bacteria</taxon>
        <taxon>Pseudomonadati</taxon>
        <taxon>Bacteroidota</taxon>
        <taxon>Sphingobacteriia</taxon>
        <taxon>Sphingobacteriales</taxon>
        <taxon>Sphingobacteriaceae</taxon>
        <taxon>Mucilaginibacter</taxon>
    </lineage>
</organism>
<proteinExistence type="predicted"/>